<dbReference type="InterPro" id="IPR012958">
    <property type="entry name" value="CHD_N"/>
</dbReference>
<feature type="compositionally biased region" description="Basic residues" evidence="15">
    <location>
        <begin position="177"/>
        <end position="197"/>
    </location>
</feature>
<dbReference type="PANTHER" id="PTHR45623:SF17">
    <property type="entry name" value="CHROMODOMAIN-HELICASE-DNA-BINDING PROTEIN 3-RELATED"/>
    <property type="match status" value="1"/>
</dbReference>
<feature type="region of interest" description="Disordered" evidence="15">
    <location>
        <begin position="518"/>
        <end position="552"/>
    </location>
</feature>
<dbReference type="SUPFAM" id="SSF52540">
    <property type="entry name" value="P-loop containing nucleoside triphosphate hydrolases"/>
    <property type="match status" value="2"/>
</dbReference>
<keyword evidence="19" id="KW-1185">Reference proteome</keyword>
<feature type="domain" description="Chromo" evidence="16">
    <location>
        <begin position="647"/>
        <end position="680"/>
    </location>
</feature>
<dbReference type="GO" id="GO:0003682">
    <property type="term" value="F:chromatin binding"/>
    <property type="evidence" value="ECO:0007669"/>
    <property type="project" value="TreeGrafter"/>
</dbReference>
<dbReference type="CDD" id="cd18667">
    <property type="entry name" value="CD1_tandem_CHD3-4_like"/>
    <property type="match status" value="1"/>
</dbReference>
<accession>A0A914V0T2</accession>
<dbReference type="SUPFAM" id="SSF57903">
    <property type="entry name" value="FYVE/PHD zinc finger"/>
    <property type="match status" value="2"/>
</dbReference>
<dbReference type="InterPro" id="IPR011011">
    <property type="entry name" value="Znf_FYVE_PHD"/>
</dbReference>
<dbReference type="InterPro" id="IPR027417">
    <property type="entry name" value="P-loop_NTPase"/>
</dbReference>
<evidence type="ECO:0000256" key="12">
    <source>
        <dbReference type="ARBA" id="ARBA00023163"/>
    </source>
</evidence>
<dbReference type="PROSITE" id="PS51192">
    <property type="entry name" value="HELICASE_ATP_BIND_1"/>
    <property type="match status" value="1"/>
</dbReference>
<dbReference type="GO" id="GO:0003677">
    <property type="term" value="F:DNA binding"/>
    <property type="evidence" value="ECO:0007669"/>
    <property type="project" value="UniProtKB-KW"/>
</dbReference>
<dbReference type="PANTHER" id="PTHR45623">
    <property type="entry name" value="CHROMODOMAIN-HELICASE-DNA-BINDING PROTEIN 3-RELATED-RELATED"/>
    <property type="match status" value="1"/>
</dbReference>
<dbReference type="InterPro" id="IPR038718">
    <property type="entry name" value="SNF2-like_sf"/>
</dbReference>
<dbReference type="GO" id="GO:0005634">
    <property type="term" value="C:nucleus"/>
    <property type="evidence" value="ECO:0007669"/>
    <property type="project" value="UniProtKB-SubCell"/>
</dbReference>
<dbReference type="SMART" id="SM00487">
    <property type="entry name" value="DEXDc"/>
    <property type="match status" value="1"/>
</dbReference>
<dbReference type="PROSITE" id="PS50016">
    <property type="entry name" value="ZF_PHD_2"/>
    <property type="match status" value="2"/>
</dbReference>
<dbReference type="GO" id="GO:0008270">
    <property type="term" value="F:zinc ion binding"/>
    <property type="evidence" value="ECO:0007669"/>
    <property type="project" value="UniProtKB-KW"/>
</dbReference>
<evidence type="ECO:0000259" key="18">
    <source>
        <dbReference type="PROSITE" id="PS51192"/>
    </source>
</evidence>
<keyword evidence="12" id="KW-0804">Transcription</keyword>
<evidence type="ECO:0000256" key="11">
    <source>
        <dbReference type="ARBA" id="ARBA00023125"/>
    </source>
</evidence>
<dbReference type="FunFam" id="3.40.50.10810:FF:000001">
    <property type="entry name" value="chromodomain-helicase-DNA-binding protein 3 isoform X1"/>
    <property type="match status" value="1"/>
</dbReference>
<dbReference type="Pfam" id="PF08073">
    <property type="entry name" value="CHDNT"/>
    <property type="match status" value="1"/>
</dbReference>
<dbReference type="InterPro" id="IPR019787">
    <property type="entry name" value="Znf_PHD-finger"/>
</dbReference>
<keyword evidence="7" id="KW-0378">Hydrolase</keyword>
<feature type="compositionally biased region" description="Basic and acidic residues" evidence="15">
    <location>
        <begin position="538"/>
        <end position="548"/>
    </location>
</feature>
<dbReference type="InterPro" id="IPR000330">
    <property type="entry name" value="SNF2_N"/>
</dbReference>
<dbReference type="Proteomes" id="UP000887566">
    <property type="component" value="Unplaced"/>
</dbReference>
<dbReference type="GO" id="GO:0042393">
    <property type="term" value="F:histone binding"/>
    <property type="evidence" value="ECO:0007669"/>
    <property type="project" value="TreeGrafter"/>
</dbReference>
<reference evidence="20" key="1">
    <citation type="submission" date="2022-11" db="UniProtKB">
        <authorList>
            <consortium name="WormBaseParasite"/>
        </authorList>
    </citation>
    <scope>IDENTIFICATION</scope>
</reference>
<keyword evidence="4" id="KW-0677">Repeat</keyword>
<dbReference type="PROSITE" id="PS01359">
    <property type="entry name" value="ZF_PHD_1"/>
    <property type="match status" value="1"/>
</dbReference>
<dbReference type="InterPro" id="IPR002464">
    <property type="entry name" value="DNA/RNA_helicase_DEAH_CS"/>
</dbReference>
<dbReference type="InterPro" id="IPR014001">
    <property type="entry name" value="Helicase_ATP-bd"/>
</dbReference>
<keyword evidence="8" id="KW-0862">Zinc</keyword>
<sequence>MRADRFAESVSRGGPEHRDGAINRSAMLSRDLGRAVSARGRTRIIYERALLHIRTRQWAVCPPRPRADRVVFPTSALSPPSPTALRQNCKRPRVPLRFDCHSAKVQRLSDCWRVLCGSMSEQDAQSGDEHNGDDGMDDDGVGQDQDEEVAADQDEDNAAEDDDDDEAAAAPETSAKGGKRKRGSKSKKGGKKAKKVKLSSDPATPQAQAIDPATASSAELCESFGLVDVAPEYGDEDFANITSAKAFLVRVKPLLQSANPKANASKLQQVMQAKYREFQEQIASDSKSPTAKKGSRSSLKGSEKTVAPIKIRISARKKRKNDDSDDENPDSDNEFESLLKQHEKQLDEEEKEKAERKAAKVKSNKKGKKVKKKKDGEEDGYETDHQDYCEVCQQGGEIILCDTCPRAYHLVCLDPDMEEPPEGKWSCPHCESEGPPQKPREVKEKGASNMENCRVCKEEGDLLCCDACPSSYHAYCLNPALTEVPEGEWHCPRCMIEEPKNRPEKILSWRWIEIQYPDPAPEEEQKAKETENGEAAAEGEKKAEEPHHIALRPPRKMAPRHEREFLIKWKYMSYWHCEWVNEMVLDVHFAQQLRMYWRKMDPEVPPEIDDGSQEDLQTGKIEGKEKENDRHNLEEKFYRYGIKPEWLQVHRVINHVQYGKTQFDYLVKWRELVYEQATWERDDFDMPGYEEAILKYWTYRERTLGEAVPKHIAKKITAKKNEASEGEKEKEKEKDKKRKDKGKGDKATIDLRKKYEVQPDYISDTGGNLHDYQLEGINWLRHCWSNNTDAILADEMGLGKTIQTITFLYSLVKEGHSKGPFLVAAPLSTLINWERECEFWSPDFYVVTYVGDKESRAVIREHEFSFVEGAVKGGPKATRMRSDSVKFHVLLTSYELINIDKAILSSIPWSALVVDEAHRLKNNQSLFFRTLREFKINYRLLLTGTPLQNNLEELFHLLNFLSPDRFYDFDSFTREFSEISKEDQIQKLHSLLGPHMLRRLKADVLTGMPSKSELIVRVELSPMQKKYYKNILTRNFDALNVKSGGSQVSLLNIIMDLKKCTNHPYLFPKASLEAPKLKNGMYEGAALIKSCGKLILLSKMLRKLHEEGHRVLIFSQMTRMLDVLEDFCENEAYKYERIDGSITGQSRQDAIDRFN</sequence>
<dbReference type="FunFam" id="3.30.40.10:FF:000001">
    <property type="entry name" value="chromodomain-helicase-DNA-binding protein 3 isoform X1"/>
    <property type="match status" value="1"/>
</dbReference>
<dbReference type="SMART" id="SM00249">
    <property type="entry name" value="PHD"/>
    <property type="match status" value="2"/>
</dbReference>
<feature type="compositionally biased region" description="Basic residues" evidence="15">
    <location>
        <begin position="359"/>
        <end position="373"/>
    </location>
</feature>
<dbReference type="CDD" id="cd18793">
    <property type="entry name" value="SF2_C_SNF"/>
    <property type="match status" value="1"/>
</dbReference>
<dbReference type="Gene3D" id="3.40.50.10810">
    <property type="entry name" value="Tandem AAA-ATPase domain"/>
    <property type="match status" value="1"/>
</dbReference>
<evidence type="ECO:0000256" key="4">
    <source>
        <dbReference type="ARBA" id="ARBA00022737"/>
    </source>
</evidence>
<dbReference type="CDD" id="cd15532">
    <property type="entry name" value="PHD2_CHD_II"/>
    <property type="match status" value="1"/>
</dbReference>
<feature type="domain" description="PHD-type" evidence="17">
    <location>
        <begin position="386"/>
        <end position="433"/>
    </location>
</feature>
<feature type="region of interest" description="Disordered" evidence="15">
    <location>
        <begin position="280"/>
        <end position="382"/>
    </location>
</feature>
<dbReference type="InterPro" id="IPR023780">
    <property type="entry name" value="Chromo_domain"/>
</dbReference>
<dbReference type="InterPro" id="IPR001650">
    <property type="entry name" value="Helicase_C-like"/>
</dbReference>
<evidence type="ECO:0000256" key="2">
    <source>
        <dbReference type="ARBA" id="ARBA00022553"/>
    </source>
</evidence>
<keyword evidence="2" id="KW-0597">Phosphoprotein</keyword>
<feature type="region of interest" description="Disordered" evidence="15">
    <location>
        <begin position="122"/>
        <end position="215"/>
    </location>
</feature>
<keyword evidence="11" id="KW-0238">DNA-binding</keyword>
<dbReference type="InterPro" id="IPR016197">
    <property type="entry name" value="Chromo-like_dom_sf"/>
</dbReference>
<dbReference type="InterPro" id="IPR013083">
    <property type="entry name" value="Znf_RING/FYVE/PHD"/>
</dbReference>
<dbReference type="InterPro" id="IPR000953">
    <property type="entry name" value="Chromo/chromo_shadow_dom"/>
</dbReference>
<dbReference type="CDD" id="cd15531">
    <property type="entry name" value="PHD1_CHD_II"/>
    <property type="match status" value="1"/>
</dbReference>
<dbReference type="SMART" id="SM00298">
    <property type="entry name" value="CHROMO"/>
    <property type="match status" value="2"/>
</dbReference>
<feature type="region of interest" description="Disordered" evidence="15">
    <location>
        <begin position="1"/>
        <end position="22"/>
    </location>
</feature>
<keyword evidence="6 14" id="KW-0863">Zinc-finger</keyword>
<proteinExistence type="predicted"/>
<dbReference type="AlphaFoldDB" id="A0A914V0T2"/>
<dbReference type="GO" id="GO:0016887">
    <property type="term" value="F:ATP hydrolysis activity"/>
    <property type="evidence" value="ECO:0007669"/>
    <property type="project" value="TreeGrafter"/>
</dbReference>
<feature type="compositionally biased region" description="Basic and acidic residues" evidence="15">
    <location>
        <begin position="719"/>
        <end position="734"/>
    </location>
</feature>
<keyword evidence="9" id="KW-0067">ATP-binding</keyword>
<dbReference type="GO" id="GO:0005524">
    <property type="term" value="F:ATP binding"/>
    <property type="evidence" value="ECO:0007669"/>
    <property type="project" value="UniProtKB-KW"/>
</dbReference>
<evidence type="ECO:0000256" key="15">
    <source>
        <dbReference type="SAM" id="MobiDB-lite"/>
    </source>
</evidence>
<keyword evidence="3" id="KW-0479">Metal-binding</keyword>
<name>A0A914V0T2_9BILA</name>
<evidence type="ECO:0000256" key="14">
    <source>
        <dbReference type="PROSITE-ProRule" id="PRU00146"/>
    </source>
</evidence>
<feature type="compositionally biased region" description="Acidic residues" evidence="15">
    <location>
        <begin position="134"/>
        <end position="167"/>
    </location>
</feature>
<dbReference type="PROSITE" id="PS50013">
    <property type="entry name" value="CHROMO_2"/>
    <property type="match status" value="1"/>
</dbReference>
<evidence type="ECO:0000313" key="19">
    <source>
        <dbReference type="Proteomes" id="UP000887566"/>
    </source>
</evidence>
<dbReference type="GO" id="GO:0140658">
    <property type="term" value="F:ATP-dependent chromatin remodeler activity"/>
    <property type="evidence" value="ECO:0007669"/>
    <property type="project" value="TreeGrafter"/>
</dbReference>
<dbReference type="InterPro" id="IPR001965">
    <property type="entry name" value="Znf_PHD"/>
</dbReference>
<dbReference type="InterPro" id="IPR019786">
    <property type="entry name" value="Zinc_finger_PHD-type_CS"/>
</dbReference>
<feature type="compositionally biased region" description="Basic and acidic residues" evidence="15">
    <location>
        <begin position="337"/>
        <end position="358"/>
    </location>
</feature>
<keyword evidence="13" id="KW-0539">Nucleus</keyword>
<keyword evidence="5" id="KW-0547">Nucleotide-binding</keyword>
<feature type="region of interest" description="Disordered" evidence="15">
    <location>
        <begin position="718"/>
        <end position="745"/>
    </location>
</feature>
<dbReference type="CDD" id="cd18662">
    <property type="entry name" value="CD2_tandem_CHD3-4_like"/>
    <property type="match status" value="1"/>
</dbReference>
<dbReference type="Pfam" id="PF00628">
    <property type="entry name" value="PHD"/>
    <property type="match status" value="2"/>
</dbReference>
<evidence type="ECO:0000256" key="13">
    <source>
        <dbReference type="ARBA" id="ARBA00023242"/>
    </source>
</evidence>
<evidence type="ECO:0000256" key="10">
    <source>
        <dbReference type="ARBA" id="ARBA00023015"/>
    </source>
</evidence>
<dbReference type="Pfam" id="PF00271">
    <property type="entry name" value="Helicase_C"/>
    <property type="match status" value="1"/>
</dbReference>
<evidence type="ECO:0000313" key="20">
    <source>
        <dbReference type="WBParaSite" id="PSAMB.scaffold1366size32500.g12601.t1"/>
    </source>
</evidence>
<evidence type="ECO:0000259" key="17">
    <source>
        <dbReference type="PROSITE" id="PS50016"/>
    </source>
</evidence>
<feature type="region of interest" description="Disordered" evidence="15">
    <location>
        <begin position="423"/>
        <end position="443"/>
    </location>
</feature>
<evidence type="ECO:0000256" key="3">
    <source>
        <dbReference type="ARBA" id="ARBA00022723"/>
    </source>
</evidence>
<dbReference type="SUPFAM" id="SSF54160">
    <property type="entry name" value="Chromo domain-like"/>
    <property type="match status" value="2"/>
</dbReference>
<evidence type="ECO:0000256" key="8">
    <source>
        <dbReference type="ARBA" id="ARBA00022833"/>
    </source>
</evidence>
<evidence type="ECO:0000256" key="1">
    <source>
        <dbReference type="ARBA" id="ARBA00004123"/>
    </source>
</evidence>
<evidence type="ECO:0000256" key="6">
    <source>
        <dbReference type="ARBA" id="ARBA00022771"/>
    </source>
</evidence>
<evidence type="ECO:0000256" key="9">
    <source>
        <dbReference type="ARBA" id="ARBA00022840"/>
    </source>
</evidence>
<dbReference type="Pfam" id="PF00176">
    <property type="entry name" value="SNF2-rel_dom"/>
    <property type="match status" value="1"/>
</dbReference>
<keyword evidence="10" id="KW-0805">Transcription regulation</keyword>
<feature type="domain" description="Helicase ATP-binding" evidence="18">
    <location>
        <begin position="781"/>
        <end position="964"/>
    </location>
</feature>
<dbReference type="InterPro" id="IPR049730">
    <property type="entry name" value="SNF2/RAD54-like_C"/>
</dbReference>
<dbReference type="Gene3D" id="2.40.50.40">
    <property type="match status" value="2"/>
</dbReference>
<dbReference type="Gene3D" id="3.40.50.300">
    <property type="entry name" value="P-loop containing nucleotide triphosphate hydrolases"/>
    <property type="match status" value="1"/>
</dbReference>
<feature type="domain" description="PHD-type" evidence="17">
    <location>
        <begin position="450"/>
        <end position="497"/>
    </location>
</feature>
<evidence type="ECO:0000259" key="16">
    <source>
        <dbReference type="PROSITE" id="PS50013"/>
    </source>
</evidence>
<comment type="subcellular location">
    <subcellularLocation>
        <location evidence="1">Nucleus</location>
    </subcellularLocation>
</comment>
<evidence type="ECO:0000256" key="7">
    <source>
        <dbReference type="ARBA" id="ARBA00022801"/>
    </source>
</evidence>
<dbReference type="GO" id="GO:0000785">
    <property type="term" value="C:chromatin"/>
    <property type="evidence" value="ECO:0007669"/>
    <property type="project" value="TreeGrafter"/>
</dbReference>
<evidence type="ECO:0000256" key="5">
    <source>
        <dbReference type="ARBA" id="ARBA00022741"/>
    </source>
</evidence>
<feature type="compositionally biased region" description="Acidic residues" evidence="15">
    <location>
        <begin position="323"/>
        <end position="335"/>
    </location>
</feature>
<dbReference type="WBParaSite" id="PSAMB.scaffold1366size32500.g12601.t1">
    <property type="protein sequence ID" value="PSAMB.scaffold1366size32500.g12601.t1"/>
    <property type="gene ID" value="PSAMB.scaffold1366size32500.g12601"/>
</dbReference>
<protein>
    <submittedName>
        <fullName evidence="20">Uncharacterized protein</fullName>
    </submittedName>
</protein>
<dbReference type="PROSITE" id="PS00690">
    <property type="entry name" value="DEAH_ATP_HELICASE"/>
    <property type="match status" value="1"/>
</dbReference>
<dbReference type="Gene3D" id="3.30.40.10">
    <property type="entry name" value="Zinc/RING finger domain, C3HC4 (zinc finger)"/>
    <property type="match status" value="2"/>
</dbReference>
<dbReference type="Pfam" id="PF00385">
    <property type="entry name" value="Chromo"/>
    <property type="match status" value="1"/>
</dbReference>
<organism evidence="19 20">
    <name type="scientific">Plectus sambesii</name>
    <dbReference type="NCBI Taxonomy" id="2011161"/>
    <lineage>
        <taxon>Eukaryota</taxon>
        <taxon>Metazoa</taxon>
        <taxon>Ecdysozoa</taxon>
        <taxon>Nematoda</taxon>
        <taxon>Chromadorea</taxon>
        <taxon>Plectida</taxon>
        <taxon>Plectina</taxon>
        <taxon>Plectoidea</taxon>
        <taxon>Plectidae</taxon>
        <taxon>Plectus</taxon>
    </lineage>
</organism>